<dbReference type="EMBL" id="PFBF01000024">
    <property type="protein sequence ID" value="PIR86398.1"/>
    <property type="molecule type" value="Genomic_DNA"/>
</dbReference>
<dbReference type="Gene3D" id="3.40.30.10">
    <property type="entry name" value="Glutaredoxin"/>
    <property type="match status" value="1"/>
</dbReference>
<dbReference type="AlphaFoldDB" id="A0A2H0UJ23"/>
<comment type="caution">
    <text evidence="1">The sequence shown here is derived from an EMBL/GenBank/DDBJ whole genome shotgun (WGS) entry which is preliminary data.</text>
</comment>
<name>A0A2H0UJ23_9BACT</name>
<dbReference type="SUPFAM" id="SSF52833">
    <property type="entry name" value="Thioredoxin-like"/>
    <property type="match status" value="1"/>
</dbReference>
<dbReference type="PANTHER" id="PTHR34573">
    <property type="entry name" value="VKC DOMAIN-CONTAINING PROTEIN"/>
    <property type="match status" value="1"/>
</dbReference>
<gene>
    <name evidence="1" type="ORF">COU13_01135</name>
</gene>
<sequence>MKKPLIPIIIVLVVVVIGSFGWTTFAPGPYDDFAQCLEENDVTFYGAFWCENCDAQKQLFSKSAKKLPYVECSPASGQGQLQVCQDAGIEAYPTWEFADGSRESGVQSLEVLAERSGCVLP</sequence>
<reference evidence="2" key="1">
    <citation type="submission" date="2017-09" db="EMBL/GenBank/DDBJ databases">
        <title>Depth-based differentiation of microbial function through sediment-hosted aquifers and enrichment of novel symbionts in the deep terrestrial subsurface.</title>
        <authorList>
            <person name="Probst A.J."/>
            <person name="Ladd B."/>
            <person name="Jarett J.K."/>
            <person name="Geller-Mcgrath D.E."/>
            <person name="Sieber C.M.K."/>
            <person name="Emerson J.B."/>
            <person name="Anantharaman K."/>
            <person name="Thomas B.C."/>
            <person name="Malmstrom R."/>
            <person name="Stieglmeier M."/>
            <person name="Klingl A."/>
            <person name="Woyke T."/>
            <person name="Ryan C.M."/>
            <person name="Banfield J.F."/>
        </authorList>
    </citation>
    <scope>NUCLEOTIDE SEQUENCE [LARGE SCALE GENOMIC DNA]</scope>
</reference>
<dbReference type="Proteomes" id="UP000230706">
    <property type="component" value="Unassembled WGS sequence"/>
</dbReference>
<proteinExistence type="predicted"/>
<evidence type="ECO:0000313" key="2">
    <source>
        <dbReference type="Proteomes" id="UP000230706"/>
    </source>
</evidence>
<evidence type="ECO:0008006" key="3">
    <source>
        <dbReference type="Google" id="ProtNLM"/>
    </source>
</evidence>
<dbReference type="PANTHER" id="PTHR34573:SF1">
    <property type="entry name" value="VITAMIN K EPOXIDE REDUCTASE DOMAIN-CONTAINING PROTEIN"/>
    <property type="match status" value="1"/>
</dbReference>
<accession>A0A2H0UJ23</accession>
<dbReference type="InterPro" id="IPR036249">
    <property type="entry name" value="Thioredoxin-like_sf"/>
</dbReference>
<protein>
    <recommendedName>
        <fullName evidence="3">Thioredoxin domain-containing protein</fullName>
    </recommendedName>
</protein>
<organism evidence="1 2">
    <name type="scientific">Candidatus Kaiserbacteria bacterium CG10_big_fil_rev_8_21_14_0_10_43_70</name>
    <dbReference type="NCBI Taxonomy" id="1974605"/>
    <lineage>
        <taxon>Bacteria</taxon>
        <taxon>Candidatus Kaiseribacteriota</taxon>
    </lineage>
</organism>
<evidence type="ECO:0000313" key="1">
    <source>
        <dbReference type="EMBL" id="PIR86398.1"/>
    </source>
</evidence>